<dbReference type="SUPFAM" id="SSF48508">
    <property type="entry name" value="Nuclear receptor ligand-binding domain"/>
    <property type="match status" value="1"/>
</dbReference>
<dbReference type="PRINTS" id="PR00545">
    <property type="entry name" value="RETINOIDXR"/>
</dbReference>
<dbReference type="InterPro" id="IPR001628">
    <property type="entry name" value="Znf_hrmn_rcpt"/>
</dbReference>
<accession>A0ABY7G9X4</accession>
<evidence type="ECO:0000256" key="5">
    <source>
        <dbReference type="ARBA" id="ARBA00023125"/>
    </source>
</evidence>
<dbReference type="Gene3D" id="1.10.565.10">
    <property type="entry name" value="Retinoid X Receptor"/>
    <property type="match status" value="1"/>
</dbReference>
<dbReference type="Pfam" id="PF00104">
    <property type="entry name" value="Hormone_recep"/>
    <property type="match status" value="1"/>
</dbReference>
<feature type="compositionally biased region" description="Low complexity" evidence="10">
    <location>
        <begin position="80"/>
        <end position="110"/>
    </location>
</feature>
<dbReference type="InterPro" id="IPR000003">
    <property type="entry name" value="Retinoid-X_rcpt/HNF4"/>
</dbReference>
<organism evidence="13 14">
    <name type="scientific">Mya arenaria</name>
    <name type="common">Soft-shell clam</name>
    <dbReference type="NCBI Taxonomy" id="6604"/>
    <lineage>
        <taxon>Eukaryota</taxon>
        <taxon>Metazoa</taxon>
        <taxon>Spiralia</taxon>
        <taxon>Lophotrochozoa</taxon>
        <taxon>Mollusca</taxon>
        <taxon>Bivalvia</taxon>
        <taxon>Autobranchia</taxon>
        <taxon>Heteroconchia</taxon>
        <taxon>Euheterodonta</taxon>
        <taxon>Imparidentia</taxon>
        <taxon>Neoheterodontei</taxon>
        <taxon>Myida</taxon>
        <taxon>Myoidea</taxon>
        <taxon>Myidae</taxon>
        <taxon>Mya</taxon>
    </lineage>
</organism>
<comment type="subcellular location">
    <subcellularLocation>
        <location evidence="9">Nucleus</location>
    </subcellularLocation>
</comment>
<feature type="region of interest" description="Disordered" evidence="10">
    <location>
        <begin position="1"/>
        <end position="45"/>
    </location>
</feature>
<evidence type="ECO:0000256" key="8">
    <source>
        <dbReference type="ARBA" id="ARBA00023242"/>
    </source>
</evidence>
<dbReference type="CDD" id="cd06943">
    <property type="entry name" value="NR_LBD_RXR_like"/>
    <property type="match status" value="1"/>
</dbReference>
<evidence type="ECO:0000256" key="2">
    <source>
        <dbReference type="ARBA" id="ARBA00022771"/>
    </source>
</evidence>
<evidence type="ECO:0000256" key="3">
    <source>
        <dbReference type="ARBA" id="ARBA00022833"/>
    </source>
</evidence>
<dbReference type="SUPFAM" id="SSF57716">
    <property type="entry name" value="Glucocorticoid receptor-like (DNA-binding domain)"/>
    <property type="match status" value="1"/>
</dbReference>
<evidence type="ECO:0000259" key="12">
    <source>
        <dbReference type="PROSITE" id="PS51843"/>
    </source>
</evidence>
<keyword evidence="4 9" id="KW-0805">Transcription regulation</keyword>
<dbReference type="InterPro" id="IPR000536">
    <property type="entry name" value="Nucl_hrmn_rcpt_lig-bd"/>
</dbReference>
<dbReference type="EMBL" id="CP111028">
    <property type="protein sequence ID" value="WAR30930.1"/>
    <property type="molecule type" value="Genomic_DNA"/>
</dbReference>
<keyword evidence="8 9" id="KW-0539">Nucleus</keyword>
<protein>
    <submittedName>
        <fullName evidence="13">RXR-like protein</fullName>
    </submittedName>
</protein>
<keyword evidence="3 9" id="KW-0862">Zinc</keyword>
<dbReference type="InterPro" id="IPR050274">
    <property type="entry name" value="Nuclear_hormone_rcpt_NR2"/>
</dbReference>
<dbReference type="InterPro" id="IPR013088">
    <property type="entry name" value="Znf_NHR/GATA"/>
</dbReference>
<feature type="compositionally biased region" description="Basic and acidic residues" evidence="10">
    <location>
        <begin position="198"/>
        <end position="210"/>
    </location>
</feature>
<dbReference type="SMART" id="SM00399">
    <property type="entry name" value="ZnF_C4"/>
    <property type="match status" value="1"/>
</dbReference>
<dbReference type="InterPro" id="IPR001723">
    <property type="entry name" value="Nuclear_hrmn_rcpt"/>
</dbReference>
<keyword evidence="14" id="KW-1185">Reference proteome</keyword>
<feature type="compositionally biased region" description="Polar residues" evidence="10">
    <location>
        <begin position="33"/>
        <end position="44"/>
    </location>
</feature>
<feature type="domain" description="NR LBD" evidence="12">
    <location>
        <begin position="193"/>
        <end position="420"/>
    </location>
</feature>
<dbReference type="PRINTS" id="PR00398">
    <property type="entry name" value="STRDHORMONER"/>
</dbReference>
<keyword evidence="6 9" id="KW-0804">Transcription</keyword>
<evidence type="ECO:0000256" key="9">
    <source>
        <dbReference type="RuleBase" id="RU004334"/>
    </source>
</evidence>
<evidence type="ECO:0000313" key="14">
    <source>
        <dbReference type="Proteomes" id="UP001164746"/>
    </source>
</evidence>
<evidence type="ECO:0000256" key="6">
    <source>
        <dbReference type="ARBA" id="ARBA00023163"/>
    </source>
</evidence>
<dbReference type="Pfam" id="PF00105">
    <property type="entry name" value="zf-C4"/>
    <property type="match status" value="1"/>
</dbReference>
<feature type="region of interest" description="Disordered" evidence="10">
    <location>
        <begin position="76"/>
        <end position="112"/>
    </location>
</feature>
<evidence type="ECO:0000256" key="10">
    <source>
        <dbReference type="SAM" id="MobiDB-lite"/>
    </source>
</evidence>
<feature type="domain" description="Nuclear receptor" evidence="11">
    <location>
        <begin position="124"/>
        <end position="199"/>
    </location>
</feature>
<keyword evidence="5 9" id="KW-0238">DNA-binding</keyword>
<dbReference type="SMART" id="SM00430">
    <property type="entry name" value="HOLI"/>
    <property type="match status" value="1"/>
</dbReference>
<evidence type="ECO:0000259" key="11">
    <source>
        <dbReference type="PROSITE" id="PS51030"/>
    </source>
</evidence>
<evidence type="ECO:0000256" key="7">
    <source>
        <dbReference type="ARBA" id="ARBA00023170"/>
    </source>
</evidence>
<keyword evidence="2 9" id="KW-0863">Zinc-finger</keyword>
<proteinExistence type="inferred from homology"/>
<keyword evidence="1 9" id="KW-0479">Metal-binding</keyword>
<dbReference type="InterPro" id="IPR035500">
    <property type="entry name" value="NHR-like_dom_sf"/>
</dbReference>
<evidence type="ECO:0000313" key="13">
    <source>
        <dbReference type="EMBL" id="WAR30930.1"/>
    </source>
</evidence>
<feature type="region of interest" description="Disordered" evidence="10">
    <location>
        <begin position="198"/>
        <end position="219"/>
    </location>
</feature>
<evidence type="ECO:0000256" key="4">
    <source>
        <dbReference type="ARBA" id="ARBA00023015"/>
    </source>
</evidence>
<reference evidence="13" key="1">
    <citation type="submission" date="2022-11" db="EMBL/GenBank/DDBJ databases">
        <title>Centuries of genome instability and evolution in soft-shell clam transmissible cancer (bioRxiv).</title>
        <authorList>
            <person name="Hart S.F.M."/>
            <person name="Yonemitsu M.A."/>
            <person name="Giersch R.M."/>
            <person name="Beal B.F."/>
            <person name="Arriagada G."/>
            <person name="Davis B.W."/>
            <person name="Ostrander E.A."/>
            <person name="Goff S.P."/>
            <person name="Metzger M.J."/>
        </authorList>
    </citation>
    <scope>NUCLEOTIDE SEQUENCE</scope>
    <source>
        <strain evidence="13">MELC-2E11</strain>
        <tissue evidence="13">Siphon/mantle</tissue>
    </source>
</reference>
<dbReference type="PROSITE" id="PS00031">
    <property type="entry name" value="NUCLEAR_REC_DBD_1"/>
    <property type="match status" value="1"/>
</dbReference>
<keyword evidence="7 9" id="KW-0675">Receptor</keyword>
<dbReference type="PROSITE" id="PS51030">
    <property type="entry name" value="NUCLEAR_REC_DBD_2"/>
    <property type="match status" value="1"/>
</dbReference>
<dbReference type="PRINTS" id="PR00047">
    <property type="entry name" value="STROIDFINGER"/>
</dbReference>
<dbReference type="Gene3D" id="3.30.50.10">
    <property type="entry name" value="Erythroid Transcription Factor GATA-1, subunit A"/>
    <property type="match status" value="1"/>
</dbReference>
<sequence length="424" mass="46525">MDDNAMDSLDSGVSSGPGMSMGMDLGGMGMTSPISSVGSVSPLTSPDIKPDISALSVTSPPGQYFSYGMHPGMANSTGAGSIHSPPLHSPSSSVTSPSMMSIGSPGSVGSPPNPHMPHTTLSNKHICAICGDRASGKHYGVYSCEGCKGFFKRTVRKDLTYACRDDRNCMIDKRQRNRCQYCRYMKCLNMGMKREAVQEERQRNKEKGEADNDSSVNANADMPKDAVTNICQAADKQLFTLVEWAKRIPHFTELPLDDQVILLRAGWNELLIAAFSHRSISVKDGILLATGLHVHRSSAHQAGVGTIFDRVLTELVSKMREMKMDKTELGCLRSIVLFNPDAKGLTSVQEVEQLREKVYASLEEYCKNRYVDEPGRFAKLLLRLPALRSIGLKCLEHLFFFKLIGDTPIDTFLMEMLETPSTAS</sequence>
<dbReference type="Proteomes" id="UP001164746">
    <property type="component" value="Chromosome 17"/>
</dbReference>
<name>A0ABY7G9X4_MYAAR</name>
<gene>
    <name evidence="13" type="ORF">MAR_033472</name>
</gene>
<dbReference type="PANTHER" id="PTHR24083">
    <property type="entry name" value="NUCLEAR HORMONE RECEPTOR"/>
    <property type="match status" value="1"/>
</dbReference>
<comment type="similarity">
    <text evidence="9">Belongs to the nuclear hormone receptor family.</text>
</comment>
<evidence type="ECO:0000256" key="1">
    <source>
        <dbReference type="ARBA" id="ARBA00022723"/>
    </source>
</evidence>
<dbReference type="CDD" id="cd06956">
    <property type="entry name" value="NR_DBD_RXR"/>
    <property type="match status" value="1"/>
</dbReference>
<feature type="compositionally biased region" description="Low complexity" evidence="10">
    <location>
        <begin position="11"/>
        <end position="23"/>
    </location>
</feature>
<dbReference type="PROSITE" id="PS51843">
    <property type="entry name" value="NR_LBD"/>
    <property type="match status" value="1"/>
</dbReference>